<feature type="region of interest" description="Disordered" evidence="1">
    <location>
        <begin position="1"/>
        <end position="21"/>
    </location>
</feature>
<evidence type="ECO:0000313" key="2">
    <source>
        <dbReference type="EMBL" id="KAJ5223401.1"/>
    </source>
</evidence>
<reference evidence="2" key="2">
    <citation type="journal article" date="2023" name="IMA Fungus">
        <title>Comparative genomic study of the Penicillium genus elucidates a diverse pangenome and 15 lateral gene transfer events.</title>
        <authorList>
            <person name="Petersen C."/>
            <person name="Sorensen T."/>
            <person name="Nielsen M.R."/>
            <person name="Sondergaard T.E."/>
            <person name="Sorensen J.L."/>
            <person name="Fitzpatrick D.A."/>
            <person name="Frisvad J.C."/>
            <person name="Nielsen K.L."/>
        </authorList>
    </citation>
    <scope>NUCLEOTIDE SEQUENCE</scope>
    <source>
        <strain evidence="2">IBT 19713</strain>
    </source>
</reference>
<accession>A0A9W9THX1</accession>
<dbReference type="AlphaFoldDB" id="A0A9W9THX1"/>
<proteinExistence type="predicted"/>
<dbReference type="EMBL" id="JAPQKS010000006">
    <property type="protein sequence ID" value="KAJ5223401.1"/>
    <property type="molecule type" value="Genomic_DNA"/>
</dbReference>
<dbReference type="OrthoDB" id="4226302at2759"/>
<sequence>MTTTTLVSGLRGPSLISDSQPKHWEDAEKASILEAFEEAMSCHKCTIKVTEATMAIDIERGSYLTTSYPPLFPNNHKRDEDISPLDISSPNLEQSFWGLINVAQRQHYYDIVEQKLDQRLLDDPTVDENIAALFAHYQVDFHINQHYLSRRGVLTLCRDASDMGALRKWQWEMHELQAIMDGVNVIPTTKKRMGWPNDGNLEMFHQIRMWKGAWQTREKHLREVRARWAIIMEERRRQREELLARSGKAPMGKLSPTVTVRLYYRGQLRDVRELERIMPVEAGVRLGQTTQSSGF</sequence>
<gene>
    <name evidence="2" type="ORF">N7468_007943</name>
</gene>
<name>A0A9W9THX1_9EURO</name>
<reference evidence="2" key="1">
    <citation type="submission" date="2022-11" db="EMBL/GenBank/DDBJ databases">
        <authorList>
            <person name="Petersen C."/>
        </authorList>
    </citation>
    <scope>NUCLEOTIDE SEQUENCE</scope>
    <source>
        <strain evidence="2">IBT 19713</strain>
    </source>
</reference>
<dbReference type="GeneID" id="83204542"/>
<evidence type="ECO:0000313" key="3">
    <source>
        <dbReference type="Proteomes" id="UP001150941"/>
    </source>
</evidence>
<evidence type="ECO:0000256" key="1">
    <source>
        <dbReference type="SAM" id="MobiDB-lite"/>
    </source>
</evidence>
<organism evidence="2 3">
    <name type="scientific">Penicillium chermesinum</name>
    <dbReference type="NCBI Taxonomy" id="63820"/>
    <lineage>
        <taxon>Eukaryota</taxon>
        <taxon>Fungi</taxon>
        <taxon>Dikarya</taxon>
        <taxon>Ascomycota</taxon>
        <taxon>Pezizomycotina</taxon>
        <taxon>Eurotiomycetes</taxon>
        <taxon>Eurotiomycetidae</taxon>
        <taxon>Eurotiales</taxon>
        <taxon>Aspergillaceae</taxon>
        <taxon>Penicillium</taxon>
    </lineage>
</organism>
<dbReference type="Proteomes" id="UP001150941">
    <property type="component" value="Unassembled WGS sequence"/>
</dbReference>
<comment type="caution">
    <text evidence="2">The sequence shown here is derived from an EMBL/GenBank/DDBJ whole genome shotgun (WGS) entry which is preliminary data.</text>
</comment>
<keyword evidence="3" id="KW-1185">Reference proteome</keyword>
<protein>
    <submittedName>
        <fullName evidence="2">Uncharacterized protein</fullName>
    </submittedName>
</protein>
<dbReference type="RefSeq" id="XP_058327584.1">
    <property type="nucleotide sequence ID" value="XM_058477239.1"/>
</dbReference>